<proteinExistence type="inferred from homology"/>
<dbReference type="SUPFAM" id="SSF55931">
    <property type="entry name" value="Glutamine synthetase/guanido kinase"/>
    <property type="match status" value="1"/>
</dbReference>
<protein>
    <recommendedName>
        <fullName evidence="8">Glutamate--cysteine ligase</fullName>
        <ecNumber evidence="8">6.3.2.2</ecNumber>
    </recommendedName>
    <alternativeName>
        <fullName evidence="8">Gamma-ECS</fullName>
        <shortName evidence="8">GCS</shortName>
    </alternativeName>
    <alternativeName>
        <fullName evidence="8">Gamma-glutamylcysteine synthetase</fullName>
    </alternativeName>
</protein>
<evidence type="ECO:0000256" key="9">
    <source>
        <dbReference type="RuleBase" id="RU004391"/>
    </source>
</evidence>
<dbReference type="GO" id="GO:0046872">
    <property type="term" value="F:metal ion binding"/>
    <property type="evidence" value="ECO:0007669"/>
    <property type="project" value="TreeGrafter"/>
</dbReference>
<comment type="caution">
    <text evidence="11">The sequence shown here is derived from an EMBL/GenBank/DDBJ whole genome shotgun (WGS) entry which is preliminary data.</text>
</comment>
<organism evidence="11 12">
    <name type="scientific">Vreelandella azerica</name>
    <dbReference type="NCBI Taxonomy" id="2732867"/>
    <lineage>
        <taxon>Bacteria</taxon>
        <taxon>Pseudomonadati</taxon>
        <taxon>Pseudomonadota</taxon>
        <taxon>Gammaproteobacteria</taxon>
        <taxon>Oceanospirillales</taxon>
        <taxon>Halomonadaceae</taxon>
        <taxon>Vreelandella</taxon>
    </lineage>
</organism>
<name>A0A7Y3X9W9_9GAMM</name>
<keyword evidence="5 8" id="KW-0547">Nucleotide-binding</keyword>
<keyword evidence="12" id="KW-1185">Reference proteome</keyword>
<dbReference type="GO" id="GO:0005524">
    <property type="term" value="F:ATP binding"/>
    <property type="evidence" value="ECO:0007669"/>
    <property type="project" value="UniProtKB-KW"/>
</dbReference>
<evidence type="ECO:0000256" key="3">
    <source>
        <dbReference type="ARBA" id="ARBA00022598"/>
    </source>
</evidence>
<sequence>MFTLSEPLTDTSFSASSTLNSKVERLMPVAKAGRLGRLRRGIEKEGLRVDATGRVAQTPHPYALGSKLTHPHITTDYSEALLEFITPVTSQPREALAFLSDLQTFTYHALDNEWIWPGSMPARLEGNDSIPIADYGTSNIGTMKSVYRRGLDVRYGRIMQAIAGVHYNVSLPDSMWQALQTLEGEEHTAFNDYRSTRYFALIRNFRRHSWLLLYLFGASPAIDKSFLPSGKLPQKLHTLDDETYYAPYATTLRMSDLGYQNKVQEQLKICFNSLGNYVNTLRHAISSSWPDYEKLGVNVDGYWQQLNANILQIENEYYSDIRPKRVTKHNETPSQALEARGVEYIEVRCLDLNPFDPLGITEPQIRFVDTFLLWCLLSESPWISDEECDRLDDNRRLVVERGRDPALTLTRQGEAVSVAEWGEQICAEMMTVASLLDAMEEGSPHADAVSACAPALQHPDLTPSAQLLAKLHDQKVSLSELMLMLAKQQGDTLQQQPMLRSRQALLDQLVETSHQQQHDIEEANQVSFNEFLDSYFTQARESRLAALSTAGGFP</sequence>
<dbReference type="InterPro" id="IPR006334">
    <property type="entry name" value="Glut_cys_ligase"/>
</dbReference>
<dbReference type="GO" id="GO:0005829">
    <property type="term" value="C:cytosol"/>
    <property type="evidence" value="ECO:0007669"/>
    <property type="project" value="TreeGrafter"/>
</dbReference>
<evidence type="ECO:0000256" key="6">
    <source>
        <dbReference type="ARBA" id="ARBA00022840"/>
    </source>
</evidence>
<dbReference type="InterPro" id="IPR014746">
    <property type="entry name" value="Gln_synth/guanido_kin_cat_dom"/>
</dbReference>
<dbReference type="Gene3D" id="3.30.590.20">
    <property type="match status" value="1"/>
</dbReference>
<accession>A0A7Y3X9W9</accession>
<dbReference type="HAMAP" id="MF_00578">
    <property type="entry name" value="Glu_cys_ligase"/>
    <property type="match status" value="1"/>
</dbReference>
<evidence type="ECO:0000256" key="4">
    <source>
        <dbReference type="ARBA" id="ARBA00022684"/>
    </source>
</evidence>
<comment type="pathway">
    <text evidence="1 8 9">Sulfur metabolism; glutathione biosynthesis; glutathione from L-cysteine and L-glutamate: step 1/2.</text>
</comment>
<dbReference type="UniPathway" id="UPA00142">
    <property type="reaction ID" value="UER00209"/>
</dbReference>
<gene>
    <name evidence="8" type="primary">gshA</name>
    <name evidence="11" type="ORF">HLB35_00915</name>
</gene>
<evidence type="ECO:0000313" key="11">
    <source>
        <dbReference type="EMBL" id="NOG30688.1"/>
    </source>
</evidence>
<dbReference type="GO" id="GO:0004357">
    <property type="term" value="F:glutamate-cysteine ligase activity"/>
    <property type="evidence" value="ECO:0007669"/>
    <property type="project" value="UniProtKB-UniRule"/>
</dbReference>
<evidence type="ECO:0000256" key="7">
    <source>
        <dbReference type="ARBA" id="ARBA00048819"/>
    </source>
</evidence>
<dbReference type="EMBL" id="JABFHI010000001">
    <property type="protein sequence ID" value="NOG30688.1"/>
    <property type="molecule type" value="Genomic_DNA"/>
</dbReference>
<evidence type="ECO:0000256" key="1">
    <source>
        <dbReference type="ARBA" id="ARBA00005006"/>
    </source>
</evidence>
<keyword evidence="6 8" id="KW-0067">ATP-binding</keyword>
<dbReference type="Pfam" id="PF04262">
    <property type="entry name" value="Glu_cys_ligase"/>
    <property type="match status" value="1"/>
</dbReference>
<keyword evidence="3 8" id="KW-0436">Ligase</keyword>
<dbReference type="AlphaFoldDB" id="A0A7Y3X9W9"/>
<evidence type="ECO:0000256" key="8">
    <source>
        <dbReference type="HAMAP-Rule" id="MF_00578"/>
    </source>
</evidence>
<dbReference type="NCBIfam" id="TIGR01434">
    <property type="entry name" value="glu_cys_ligase"/>
    <property type="match status" value="1"/>
</dbReference>
<dbReference type="Proteomes" id="UP000588806">
    <property type="component" value="Unassembled WGS sequence"/>
</dbReference>
<evidence type="ECO:0000313" key="12">
    <source>
        <dbReference type="Proteomes" id="UP000588806"/>
    </source>
</evidence>
<keyword evidence="4 8" id="KW-0317">Glutathione biosynthesis</keyword>
<dbReference type="InterPro" id="IPR007370">
    <property type="entry name" value="Glu_cys_ligase"/>
</dbReference>
<evidence type="ECO:0000256" key="2">
    <source>
        <dbReference type="ARBA" id="ARBA00008772"/>
    </source>
</evidence>
<evidence type="ECO:0000259" key="10">
    <source>
        <dbReference type="Pfam" id="PF04262"/>
    </source>
</evidence>
<feature type="domain" description="Glutamate--cysteine ligase" evidence="10">
    <location>
        <begin position="31"/>
        <end position="397"/>
    </location>
</feature>
<comment type="catalytic activity">
    <reaction evidence="7 8 9">
        <text>L-cysteine + L-glutamate + ATP = gamma-L-glutamyl-L-cysteine + ADP + phosphate + H(+)</text>
        <dbReference type="Rhea" id="RHEA:13285"/>
        <dbReference type="ChEBI" id="CHEBI:15378"/>
        <dbReference type="ChEBI" id="CHEBI:29985"/>
        <dbReference type="ChEBI" id="CHEBI:30616"/>
        <dbReference type="ChEBI" id="CHEBI:35235"/>
        <dbReference type="ChEBI" id="CHEBI:43474"/>
        <dbReference type="ChEBI" id="CHEBI:58173"/>
        <dbReference type="ChEBI" id="CHEBI:456216"/>
        <dbReference type="EC" id="6.3.2.2"/>
    </reaction>
</comment>
<comment type="similarity">
    <text evidence="2 8">Belongs to the glutamate--cysteine ligase type 1 family. Type 1 subfamily.</text>
</comment>
<dbReference type="EC" id="6.3.2.2" evidence="8"/>
<dbReference type="GO" id="GO:0006750">
    <property type="term" value="P:glutathione biosynthetic process"/>
    <property type="evidence" value="ECO:0007669"/>
    <property type="project" value="UniProtKB-UniRule"/>
</dbReference>
<evidence type="ECO:0000256" key="5">
    <source>
        <dbReference type="ARBA" id="ARBA00022741"/>
    </source>
</evidence>
<dbReference type="PANTHER" id="PTHR38761:SF1">
    <property type="entry name" value="GLUTAMATE--CYSTEINE LIGASE"/>
    <property type="match status" value="1"/>
</dbReference>
<dbReference type="PANTHER" id="PTHR38761">
    <property type="entry name" value="GLUTAMATE--CYSTEINE LIGASE"/>
    <property type="match status" value="1"/>
</dbReference>
<reference evidence="11 12" key="1">
    <citation type="submission" date="2020-05" db="EMBL/GenBank/DDBJ databases">
        <authorList>
            <person name="Ruan W."/>
            <person name="Jeon C.O."/>
            <person name="Chun B.H."/>
        </authorList>
    </citation>
    <scope>NUCLEOTIDE SEQUENCE [LARGE SCALE GENOMIC DNA]</scope>
    <source>
        <strain evidence="11 12">TBZ9</strain>
    </source>
</reference>
<reference evidence="11 12" key="2">
    <citation type="submission" date="2020-06" db="EMBL/GenBank/DDBJ databases">
        <title>Halomonas songnenensis sp. nov., a moderately halophilic bacterium isolated from saline and alkaline soils.</title>
        <authorList>
            <person name="Jiang J."/>
            <person name="Pan Y."/>
        </authorList>
    </citation>
    <scope>NUCLEOTIDE SEQUENCE [LARGE SCALE GENOMIC DNA]</scope>
    <source>
        <strain evidence="11 12">TBZ9</strain>
    </source>
</reference>